<dbReference type="STRING" id="714943.Mucpa_0093"/>
<keyword evidence="2" id="KW-1185">Reference proteome</keyword>
<name>H1YDV6_9SPHI</name>
<dbReference type="SUPFAM" id="SSF101898">
    <property type="entry name" value="NHL repeat"/>
    <property type="match status" value="1"/>
</dbReference>
<organism evidence="1 2">
    <name type="scientific">Mucilaginibacter paludis DSM 18603</name>
    <dbReference type="NCBI Taxonomy" id="714943"/>
    <lineage>
        <taxon>Bacteria</taxon>
        <taxon>Pseudomonadati</taxon>
        <taxon>Bacteroidota</taxon>
        <taxon>Sphingobacteriia</taxon>
        <taxon>Sphingobacteriales</taxon>
        <taxon>Sphingobacteriaceae</taxon>
        <taxon>Mucilaginibacter</taxon>
    </lineage>
</organism>
<evidence type="ECO:0000313" key="1">
    <source>
        <dbReference type="EMBL" id="EHQ24296.1"/>
    </source>
</evidence>
<reference evidence="1" key="1">
    <citation type="submission" date="2011-09" db="EMBL/GenBank/DDBJ databases">
        <title>The permanent draft genome of Mucilaginibacter paludis DSM 18603.</title>
        <authorList>
            <consortium name="US DOE Joint Genome Institute (JGI-PGF)"/>
            <person name="Lucas S."/>
            <person name="Han J."/>
            <person name="Lapidus A."/>
            <person name="Bruce D."/>
            <person name="Goodwin L."/>
            <person name="Pitluck S."/>
            <person name="Peters L."/>
            <person name="Kyrpides N."/>
            <person name="Mavromatis K."/>
            <person name="Ivanova N."/>
            <person name="Mikhailova N."/>
            <person name="Held B."/>
            <person name="Detter J.C."/>
            <person name="Tapia R."/>
            <person name="Han C."/>
            <person name="Land M."/>
            <person name="Hauser L."/>
            <person name="Markowitz V."/>
            <person name="Cheng J.-F."/>
            <person name="Hugenholtz P."/>
            <person name="Woyke T."/>
            <person name="Wu D."/>
            <person name="Tindall B."/>
            <person name="Brambilla E."/>
            <person name="Klenk H.-P."/>
            <person name="Eisen J.A."/>
        </authorList>
    </citation>
    <scope>NUCLEOTIDE SEQUENCE [LARGE SCALE GENOMIC DNA]</scope>
    <source>
        <strain evidence="1">DSM 18603</strain>
    </source>
</reference>
<proteinExistence type="predicted"/>
<dbReference type="AlphaFoldDB" id="H1YDV6"/>
<dbReference type="OrthoDB" id="673785at2"/>
<dbReference type="Proteomes" id="UP000002774">
    <property type="component" value="Chromosome"/>
</dbReference>
<dbReference type="RefSeq" id="WP_008503833.1">
    <property type="nucleotide sequence ID" value="NZ_CM001403.1"/>
</dbReference>
<dbReference type="EMBL" id="CM001403">
    <property type="protein sequence ID" value="EHQ24296.1"/>
    <property type="molecule type" value="Genomic_DNA"/>
</dbReference>
<accession>H1YDV6</accession>
<protein>
    <submittedName>
        <fullName evidence="1">Uncharacterized protein</fullName>
    </submittedName>
</protein>
<gene>
    <name evidence="1" type="ORF">Mucpa_0093</name>
</gene>
<dbReference type="HOGENOM" id="CLU_042391_0_0_10"/>
<dbReference type="eggNOG" id="ENOG5033469">
    <property type="taxonomic scope" value="Bacteria"/>
</dbReference>
<evidence type="ECO:0000313" key="2">
    <source>
        <dbReference type="Proteomes" id="UP000002774"/>
    </source>
</evidence>
<sequence length="342" mass="39056">MGKRQLLILLSLLVIPVLPVWILYKITYHLNEKSNGFVRKFQDGQVTLSCQTPNTGTITDICGINDSVVFFADKMPGRIISYTHSLHPLNEITLNLSGNKKMASYFFTQVDTSGVYVFAFNAHTIFKSDMKGPVVTGYKPPVLFHKGIHYNGHFYLLGYDGNMDDRRFRKVDPASNEVNEKRLFKAGSPSFDGMMFFDEQKQTILYVSFFSNAFLCIDTGLSIKYYGHTIDTTGTYPKQRAMIKSHYARYLTSPEPDKIVNRACCAYDSFLYINSNLTSDNEQKEAFRSNAVIDIYSVATGQYQGSFYLPDHHNERVKRIAVYKRTLFAVYQDALMAYELGR</sequence>